<dbReference type="EMBL" id="KB207112">
    <property type="protein sequence ID" value="ELP84641.1"/>
    <property type="molecule type" value="Genomic_DNA"/>
</dbReference>
<dbReference type="OrthoDB" id="190265at2759"/>
<keyword evidence="4" id="KW-0378">Hydrolase</keyword>
<dbReference type="KEGG" id="eiv:EIN_172960"/>
<dbReference type="PROSITE" id="PS00640">
    <property type="entry name" value="THIOL_PROTEASE_ASN"/>
    <property type="match status" value="1"/>
</dbReference>
<dbReference type="PRINTS" id="PR00705">
    <property type="entry name" value="PAPAIN"/>
</dbReference>
<dbReference type="GeneID" id="14883588"/>
<comment type="similarity">
    <text evidence="1">Belongs to the peptidase C1 family.</text>
</comment>
<dbReference type="Proteomes" id="UP000014680">
    <property type="component" value="Unassembled WGS sequence"/>
</dbReference>
<dbReference type="AlphaFoldDB" id="A0A0A1TW04"/>
<evidence type="ECO:0000259" key="3">
    <source>
        <dbReference type="SMART" id="SM00645"/>
    </source>
</evidence>
<dbReference type="InterPro" id="IPR000169">
    <property type="entry name" value="Pept_cys_AS"/>
</dbReference>
<keyword evidence="5" id="KW-1185">Reference proteome</keyword>
<protein>
    <submittedName>
        <fullName evidence="4">Cysteine proteinase 3, putative</fullName>
        <ecNumber evidence="4">3.4.22.16</ecNumber>
    </submittedName>
</protein>
<gene>
    <name evidence="4" type="ORF">EIN_172960</name>
</gene>
<dbReference type="InterPro" id="IPR013128">
    <property type="entry name" value="Peptidase_C1A"/>
</dbReference>
<evidence type="ECO:0000256" key="1">
    <source>
        <dbReference type="ARBA" id="ARBA00008455"/>
    </source>
</evidence>
<dbReference type="InterPro" id="IPR038765">
    <property type="entry name" value="Papain-like_cys_pep_sf"/>
</dbReference>
<dbReference type="OMA" id="VCIDASK"/>
<dbReference type="FunFam" id="3.90.70.10:FF:000332">
    <property type="entry name" value="Cathepsin L1"/>
    <property type="match status" value="1"/>
</dbReference>
<proteinExistence type="inferred from homology"/>
<sequence length="247" mass="26509">MSNAEYQKLLVKKYVESVGIEETGAKKGFPTSLDLRTSGKVTPVRDQAQCGSCYSFGSLASLEGRLLMIKGSASTLDLAEEQIVRCSDNNGCNGGTGSVVYDYIKANGIVQEKDYPYTATDGSCTVDTSKKYATITGYKKVTKKDNNALKTALVDGVVDVSIDASSVALQLYKTGVYHDTKCKTGLLDLNHEVASVGYGALNGEEYWIVKNSWGTSWGDKGYVLMAMAGNTCGITTDPIYPTGVKYL</sequence>
<organism evidence="4 5">
    <name type="scientific">Entamoeba invadens IP1</name>
    <dbReference type="NCBI Taxonomy" id="370355"/>
    <lineage>
        <taxon>Eukaryota</taxon>
        <taxon>Amoebozoa</taxon>
        <taxon>Evosea</taxon>
        <taxon>Archamoebae</taxon>
        <taxon>Mastigamoebida</taxon>
        <taxon>Entamoebidae</taxon>
        <taxon>Entamoeba</taxon>
    </lineage>
</organism>
<dbReference type="SMART" id="SM00645">
    <property type="entry name" value="Pept_C1"/>
    <property type="match status" value="1"/>
</dbReference>
<evidence type="ECO:0000256" key="2">
    <source>
        <dbReference type="ARBA" id="ARBA00023157"/>
    </source>
</evidence>
<reference evidence="4 5" key="1">
    <citation type="submission" date="2012-10" db="EMBL/GenBank/DDBJ databases">
        <authorList>
            <person name="Zafar N."/>
            <person name="Inman J."/>
            <person name="Hall N."/>
            <person name="Lorenzi H."/>
            <person name="Caler E."/>
        </authorList>
    </citation>
    <scope>NUCLEOTIDE SEQUENCE [LARGE SCALE GENOMIC DNA]</scope>
    <source>
        <strain evidence="4 5">IP1</strain>
    </source>
</reference>
<evidence type="ECO:0000313" key="5">
    <source>
        <dbReference type="Proteomes" id="UP000014680"/>
    </source>
</evidence>
<dbReference type="PANTHER" id="PTHR12411">
    <property type="entry name" value="CYSTEINE PROTEASE FAMILY C1-RELATED"/>
    <property type="match status" value="1"/>
</dbReference>
<dbReference type="Pfam" id="PF00112">
    <property type="entry name" value="Peptidase_C1"/>
    <property type="match status" value="1"/>
</dbReference>
<feature type="domain" description="Peptidase C1A papain C-terminal" evidence="3">
    <location>
        <begin position="29"/>
        <end position="242"/>
    </location>
</feature>
<dbReference type="PROSITE" id="PS00139">
    <property type="entry name" value="THIOL_PROTEASE_CYS"/>
    <property type="match status" value="1"/>
</dbReference>
<dbReference type="InterPro" id="IPR039417">
    <property type="entry name" value="Peptidase_C1A_papain-like"/>
</dbReference>
<dbReference type="InterPro" id="IPR025661">
    <property type="entry name" value="Pept_asp_AS"/>
</dbReference>
<dbReference type="SUPFAM" id="SSF54001">
    <property type="entry name" value="Cysteine proteinases"/>
    <property type="match status" value="1"/>
</dbReference>
<accession>A0A0A1TW04</accession>
<name>A0A0A1TW04_ENTIV</name>
<dbReference type="Gene3D" id="3.90.70.10">
    <property type="entry name" value="Cysteine proteinases"/>
    <property type="match status" value="1"/>
</dbReference>
<dbReference type="EC" id="3.4.22.16" evidence="4"/>
<dbReference type="GO" id="GO:0006508">
    <property type="term" value="P:proteolysis"/>
    <property type="evidence" value="ECO:0007669"/>
    <property type="project" value="InterPro"/>
</dbReference>
<evidence type="ECO:0000313" key="4">
    <source>
        <dbReference type="EMBL" id="ELP84641.1"/>
    </source>
</evidence>
<keyword evidence="2" id="KW-1015">Disulfide bond</keyword>
<dbReference type="MEROPS" id="C01.050"/>
<dbReference type="GO" id="GO:0004197">
    <property type="term" value="F:cysteine-type endopeptidase activity"/>
    <property type="evidence" value="ECO:0007669"/>
    <property type="project" value="UniProtKB-EC"/>
</dbReference>
<dbReference type="VEuPathDB" id="AmoebaDB:EIN_172960"/>
<dbReference type="InterPro" id="IPR000668">
    <property type="entry name" value="Peptidase_C1A_C"/>
</dbReference>
<dbReference type="CDD" id="cd02248">
    <property type="entry name" value="Peptidase_C1A"/>
    <property type="match status" value="1"/>
</dbReference>
<dbReference type="RefSeq" id="XP_004183987.1">
    <property type="nucleotide sequence ID" value="XM_004183939.1"/>
</dbReference>